<keyword evidence="5 9" id="KW-0812">Transmembrane</keyword>
<dbReference type="InterPro" id="IPR000917">
    <property type="entry name" value="Sulfatase_N"/>
</dbReference>
<dbReference type="CDD" id="cd16015">
    <property type="entry name" value="LTA_synthase"/>
    <property type="match status" value="1"/>
</dbReference>
<keyword evidence="7 8" id="KW-0472">Membrane</keyword>
<dbReference type="Pfam" id="PF00884">
    <property type="entry name" value="Sulfatase"/>
    <property type="match status" value="1"/>
</dbReference>
<sequence length="651" mass="75091">MLKKATHFLKSNIAFVVFLIVITVKLHLFAKYTDTLFVLKDAAYFKEAFKALFKGNFEVFYEGLFLISIGSILVLSFWTILLKGRKHYVTLLILDVIISFLMFADLVYYRYFQDLLSVSVLAQANQTGDIKDSIIDLIKTSDILFFIDLLLFIPIVVYLFIKKKTVNNLSFMTRSITAGAALVIGILFISGPIQSYIDKYGNQLFTQNWYNMAVYYRTGLIGFHALDVYNYVDDHFINKKVIAEDQEEAAKKWFKEHQQKLMEPTPFAGTAAGKNVLIVQLEAFNNFFINKKVNGQEITPNLNRLLEETMYYENFYHQTAQGRTSDAEFLANESLYPLSSGSVYVRFADKEYDALPRILSENGYETAAFHSYEKSFWNRYVMYNNIGFNHFYGESDFEPGEIAGWTLGDRPFFQQAVDKLVTFEKPFYGFLVALTSHHPYNIQAEYQKLNVEGYEGVFANYLHAVHYVDQAVGELVERLKKEGLWDETIFLAYGDHDYGVEEYEWMLGVAELENTPLHAEMLLNQIPFFMHLPHDEGKGIYSQAAGQIDIAPTILHLLGIDTSQLYMMGNNMLVEDPHIVAFRYGSFTDGQVYFKASPEFLFEKGTCYDLESMEEIEVNACRSRYFDAREQLLISDDMITGNLIKKFKKEQ</sequence>
<evidence type="ECO:0000256" key="7">
    <source>
        <dbReference type="ARBA" id="ARBA00023136"/>
    </source>
</evidence>
<accession>A0ABT9WVA5</accession>
<comment type="caution">
    <text evidence="11">The sequence shown here is derived from an EMBL/GenBank/DDBJ whole genome shotgun (WGS) entry which is preliminary data.</text>
</comment>
<evidence type="ECO:0000256" key="2">
    <source>
        <dbReference type="ARBA" id="ARBA00004936"/>
    </source>
</evidence>
<dbReference type="InterPro" id="IPR017850">
    <property type="entry name" value="Alkaline_phosphatase_core_sf"/>
</dbReference>
<dbReference type="EMBL" id="JAUSTT010000018">
    <property type="protein sequence ID" value="MDQ0177106.1"/>
    <property type="molecule type" value="Genomic_DNA"/>
</dbReference>
<feature type="transmembrane region" description="Helical" evidence="9">
    <location>
        <begin position="173"/>
        <end position="193"/>
    </location>
</feature>
<evidence type="ECO:0000259" key="10">
    <source>
        <dbReference type="Pfam" id="PF00884"/>
    </source>
</evidence>
<dbReference type="RefSeq" id="WP_307230816.1">
    <property type="nucleotide sequence ID" value="NZ_JAUSTT010000018.1"/>
</dbReference>
<evidence type="ECO:0000256" key="3">
    <source>
        <dbReference type="ARBA" id="ARBA00009983"/>
    </source>
</evidence>
<dbReference type="InterPro" id="IPR050448">
    <property type="entry name" value="OpgB/LTA_synthase_biosynth"/>
</dbReference>
<keyword evidence="4 8" id="KW-1003">Cell membrane</keyword>
<feature type="domain" description="Sulfatase N-terminal" evidence="10">
    <location>
        <begin position="274"/>
        <end position="560"/>
    </location>
</feature>
<reference evidence="11 12" key="1">
    <citation type="submission" date="2023-07" db="EMBL/GenBank/DDBJ databases">
        <title>Genomic Encyclopedia of Type Strains, Phase IV (KMG-IV): sequencing the most valuable type-strain genomes for metagenomic binning, comparative biology and taxonomic classification.</title>
        <authorList>
            <person name="Goeker M."/>
        </authorList>
    </citation>
    <scope>NUCLEOTIDE SEQUENCE [LARGE SCALE GENOMIC DNA]</scope>
    <source>
        <strain evidence="11 12">DSM 23837</strain>
    </source>
</reference>
<dbReference type="PANTHER" id="PTHR47371:SF3">
    <property type="entry name" value="PHOSPHOGLYCEROL TRANSFERASE I"/>
    <property type="match status" value="1"/>
</dbReference>
<dbReference type="Gene3D" id="3.30.1120.170">
    <property type="match status" value="1"/>
</dbReference>
<evidence type="ECO:0000256" key="6">
    <source>
        <dbReference type="ARBA" id="ARBA00022989"/>
    </source>
</evidence>
<keyword evidence="6 9" id="KW-1133">Transmembrane helix</keyword>
<evidence type="ECO:0000256" key="8">
    <source>
        <dbReference type="PIRNR" id="PIRNR005091"/>
    </source>
</evidence>
<dbReference type="PANTHER" id="PTHR47371">
    <property type="entry name" value="LIPOTEICHOIC ACID SYNTHASE"/>
    <property type="match status" value="1"/>
</dbReference>
<gene>
    <name evidence="11" type="ORF">J2S08_002985</name>
</gene>
<evidence type="ECO:0000256" key="5">
    <source>
        <dbReference type="ARBA" id="ARBA00022692"/>
    </source>
</evidence>
<feature type="transmembrane region" description="Helical" evidence="9">
    <location>
        <begin position="88"/>
        <end position="109"/>
    </location>
</feature>
<evidence type="ECO:0000313" key="11">
    <source>
        <dbReference type="EMBL" id="MDQ0177106.1"/>
    </source>
</evidence>
<dbReference type="Proteomes" id="UP001223586">
    <property type="component" value="Unassembled WGS sequence"/>
</dbReference>
<dbReference type="PIRSF" id="PIRSF005091">
    <property type="entry name" value="Mmb_sulf_HI1246"/>
    <property type="match status" value="1"/>
</dbReference>
<dbReference type="SUPFAM" id="SSF53649">
    <property type="entry name" value="Alkaline phosphatase-like"/>
    <property type="match status" value="1"/>
</dbReference>
<evidence type="ECO:0000256" key="9">
    <source>
        <dbReference type="SAM" id="Phobius"/>
    </source>
</evidence>
<evidence type="ECO:0000256" key="4">
    <source>
        <dbReference type="ARBA" id="ARBA00022475"/>
    </source>
</evidence>
<comment type="similarity">
    <text evidence="3 8">Belongs to the LTA synthase family.</text>
</comment>
<name>A0ABT9WVA5_9BACI</name>
<evidence type="ECO:0000313" key="12">
    <source>
        <dbReference type="Proteomes" id="UP001223586"/>
    </source>
</evidence>
<dbReference type="Gene3D" id="3.40.720.10">
    <property type="entry name" value="Alkaline Phosphatase, subunit A"/>
    <property type="match status" value="1"/>
</dbReference>
<keyword evidence="12" id="KW-1185">Reference proteome</keyword>
<evidence type="ECO:0000256" key="1">
    <source>
        <dbReference type="ARBA" id="ARBA00004651"/>
    </source>
</evidence>
<comment type="pathway">
    <text evidence="2">Cell wall biogenesis; lipoteichoic acid biosynthesis.</text>
</comment>
<organism evidence="11 12">
    <name type="scientific">Bacillus chungangensis</name>
    <dbReference type="NCBI Taxonomy" id="587633"/>
    <lineage>
        <taxon>Bacteria</taxon>
        <taxon>Bacillati</taxon>
        <taxon>Bacillota</taxon>
        <taxon>Bacilli</taxon>
        <taxon>Bacillales</taxon>
        <taxon>Bacillaceae</taxon>
        <taxon>Bacillus</taxon>
    </lineage>
</organism>
<feature type="transmembrane region" description="Helical" evidence="9">
    <location>
        <begin position="59"/>
        <end position="81"/>
    </location>
</feature>
<comment type="subcellular location">
    <subcellularLocation>
        <location evidence="1">Cell membrane</location>
        <topology evidence="1">Multi-pass membrane protein</topology>
    </subcellularLocation>
</comment>
<feature type="transmembrane region" description="Helical" evidence="9">
    <location>
        <begin position="12"/>
        <end position="30"/>
    </location>
</feature>
<feature type="transmembrane region" description="Helical" evidence="9">
    <location>
        <begin position="143"/>
        <end position="161"/>
    </location>
</feature>
<proteinExistence type="inferred from homology"/>
<protein>
    <submittedName>
        <fullName evidence="11">Phosphoglycerol transferase MdoB-like AlkP superfamily enzyme</fullName>
    </submittedName>
</protein>
<dbReference type="InterPro" id="IPR012160">
    <property type="entry name" value="LtaS-like"/>
</dbReference>